<reference evidence="3" key="2">
    <citation type="journal article" date="2016" name="Genome Announc.">
        <title>Complete Genome Sequences of Seven Helicoverpa armigera SNPV-AC53-Derived Strains.</title>
        <authorList>
            <person name="Noune C."/>
            <person name="Hauxwell C."/>
        </authorList>
    </citation>
    <scope>NUCLEOTIDE SEQUENCE</scope>
    <source>
        <strain evidence="3">AC53C3</strain>
        <strain evidence="4">AC53C5</strain>
        <strain evidence="5">AC53C6</strain>
        <strain evidence="6">AC53C9</strain>
        <strain evidence="7">AC53T2</strain>
        <strain evidence="10">AC53T5</strain>
    </source>
</reference>
<dbReference type="EMBL" id="KU738903">
    <property type="protein sequence ID" value="AMN16234.1"/>
    <property type="molecule type" value="Genomic_DNA"/>
</dbReference>
<keyword evidence="1" id="KW-0812">Transmembrane</keyword>
<evidence type="ECO:0000313" key="8">
    <source>
        <dbReference type="EMBL" id="AMN16096.1"/>
    </source>
</evidence>
<dbReference type="EMBL" id="KU738898">
    <property type="protein sequence ID" value="AMN15544.1"/>
    <property type="molecule type" value="Genomic_DNA"/>
</dbReference>
<organism evidence="2">
    <name type="scientific">Helicoverpa SNPV AC53</name>
    <dbReference type="NCBI Taxonomy" id="1569367"/>
    <lineage>
        <taxon>Viruses</taxon>
        <taxon>Viruses incertae sedis</taxon>
        <taxon>Naldaviricetes</taxon>
        <taxon>Lefavirales</taxon>
        <taxon>Baculoviridae</taxon>
        <taxon>Alphabaculovirus</taxon>
        <taxon>Alphabaculovirus helarmigerae</taxon>
    </lineage>
</organism>
<evidence type="ECO:0000313" key="4">
    <source>
        <dbReference type="EMBL" id="AMN15544.1"/>
    </source>
</evidence>
<feature type="transmembrane region" description="Helical" evidence="1">
    <location>
        <begin position="176"/>
        <end position="197"/>
    </location>
</feature>
<evidence type="ECO:0000313" key="10">
    <source>
        <dbReference type="EMBL" id="AMN16372.1"/>
    </source>
</evidence>
<dbReference type="InterPro" id="IPR010639">
    <property type="entry name" value="Actin-rearrang-inducing_fac"/>
</dbReference>
<dbReference type="EMBL" id="KU738901">
    <property type="protein sequence ID" value="AMN15958.1"/>
    <property type="molecule type" value="Genomic_DNA"/>
</dbReference>
<dbReference type="EMBL" id="KU738902">
    <property type="protein sequence ID" value="AMN16096.1"/>
    <property type="molecule type" value="Genomic_DNA"/>
</dbReference>
<dbReference type="EMBL" id="KU738900">
    <property type="protein sequence ID" value="AMN15820.1"/>
    <property type="molecule type" value="Genomic_DNA"/>
</dbReference>
<name>A0A075TP58_9ABAC</name>
<feature type="transmembrane region" description="Helical" evidence="1">
    <location>
        <begin position="80"/>
        <end position="99"/>
    </location>
</feature>
<evidence type="ECO:0000256" key="1">
    <source>
        <dbReference type="SAM" id="Phobius"/>
    </source>
</evidence>
<accession>A0A075TP58</accession>
<reference evidence="2" key="1">
    <citation type="journal article" date="2015" name="Genome Announc.">
        <title>Complete Genome Sequences of Helicoverpa armigera Single Nucleopolyhedrovirus Strains AC53 and H25EA1 from Australia.</title>
        <authorList>
            <person name="Noune C."/>
            <person name="Hauxwell C."/>
        </authorList>
    </citation>
    <scope>NUCLEOTIDE SEQUENCE</scope>
    <source>
        <strain evidence="2">AC53</strain>
    </source>
</reference>
<dbReference type="EMBL" id="KU738899">
    <property type="protein sequence ID" value="AMN15682.1"/>
    <property type="molecule type" value="Genomic_DNA"/>
</dbReference>
<dbReference type="Pfam" id="PF06770">
    <property type="entry name" value="Arif-1"/>
    <property type="match status" value="1"/>
</dbReference>
<proteinExistence type="predicted"/>
<evidence type="ECO:0000313" key="2">
    <source>
        <dbReference type="EMBL" id="AIG63175.1"/>
    </source>
</evidence>
<evidence type="ECO:0000313" key="7">
    <source>
        <dbReference type="EMBL" id="AMN15958.1"/>
    </source>
</evidence>
<evidence type="ECO:0000313" key="5">
    <source>
        <dbReference type="EMBL" id="AMN15682.1"/>
    </source>
</evidence>
<dbReference type="EMBL" id="KU738904">
    <property type="protein sequence ID" value="AMN16372.1"/>
    <property type="molecule type" value="Genomic_DNA"/>
</dbReference>
<keyword evidence="1" id="KW-1133">Transmembrane helix</keyword>
<gene>
    <name evidence="2" type="ORF">HaSNPV-AC53_134</name>
</gene>
<sequence length="265" mass="30329">MCNMLYLQLIFFSVLGIGCTLFGMYGIFDTDWAVQLDYGLVSVAPYNCSNLLCAYGFMLCLACIFSVITSKVNSTWPLVFAFYFTLLCAIIVMCLLTMLEMFVQHGHIGALDVHYRNYDIDKTCWKGIVEYKQVDSNSIVVDMPLNCYEIKYQIFCASCRNVYKPYEATFFKNHRITVYIALGTIFTWHCLCLIQLLNKYVRHKSFVNHKNNDTNDHVESMYCVPKHPARPISFCKTIPSDECNYAQLKPVVSIPTAPPLPPPSI</sequence>
<feature type="transmembrane region" description="Helical" evidence="1">
    <location>
        <begin position="7"/>
        <end position="28"/>
    </location>
</feature>
<protein>
    <submittedName>
        <fullName evidence="2">ARIF-1</fullName>
    </submittedName>
</protein>
<dbReference type="EMBL" id="KJ909666">
    <property type="protein sequence ID" value="AIG63175.1"/>
    <property type="molecule type" value="Genomic_DNA"/>
</dbReference>
<dbReference type="EMBL" id="KU738897">
    <property type="protein sequence ID" value="AMN15406.1"/>
    <property type="molecule type" value="Genomic_DNA"/>
</dbReference>
<feature type="transmembrane region" description="Helical" evidence="1">
    <location>
        <begin position="48"/>
        <end position="68"/>
    </location>
</feature>
<evidence type="ECO:0000313" key="6">
    <source>
        <dbReference type="EMBL" id="AMN15820.1"/>
    </source>
</evidence>
<keyword evidence="1" id="KW-0472">Membrane</keyword>
<evidence type="ECO:0000313" key="9">
    <source>
        <dbReference type="EMBL" id="AMN16234.1"/>
    </source>
</evidence>
<evidence type="ECO:0000313" key="3">
    <source>
        <dbReference type="EMBL" id="AMN15406.1"/>
    </source>
</evidence>
<reference evidence="2" key="3">
    <citation type="submission" date="2016-08" db="EMBL/GenBank/DDBJ databases">
        <authorList>
            <person name="Seilhamer J.J."/>
        </authorList>
    </citation>
    <scope>NUCLEOTIDE SEQUENCE</scope>
    <source>
        <strain evidence="2">AC53</strain>
        <strain evidence="8">AC53T4.1</strain>
        <strain evidence="9">AC53T4.2</strain>
    </source>
</reference>